<dbReference type="Proteomes" id="UP000324832">
    <property type="component" value="Unassembled WGS sequence"/>
</dbReference>
<keyword evidence="3" id="KW-1185">Reference proteome</keyword>
<feature type="region of interest" description="Disordered" evidence="1">
    <location>
        <begin position="62"/>
        <end position="83"/>
    </location>
</feature>
<dbReference type="EMBL" id="FZQP02000003">
    <property type="protein sequence ID" value="VVC86497.1"/>
    <property type="molecule type" value="Genomic_DNA"/>
</dbReference>
<dbReference type="AlphaFoldDB" id="A0A5E4PNF6"/>
<reference evidence="2 3" key="1">
    <citation type="submission" date="2017-07" db="EMBL/GenBank/DDBJ databases">
        <authorList>
            <person name="Talla V."/>
            <person name="Backstrom N."/>
        </authorList>
    </citation>
    <scope>NUCLEOTIDE SEQUENCE [LARGE SCALE GENOMIC DNA]</scope>
</reference>
<evidence type="ECO:0000313" key="3">
    <source>
        <dbReference type="Proteomes" id="UP000324832"/>
    </source>
</evidence>
<sequence length="83" mass="9160">MAATLSPGVVYHEPEHPLSSRLSPWPRLLGPLRDEDQPRIPLPSPQEVEAIRRVAQVYLETPAVHPSSSLQPTSPTIPSLNHN</sequence>
<evidence type="ECO:0000256" key="1">
    <source>
        <dbReference type="SAM" id="MobiDB-lite"/>
    </source>
</evidence>
<accession>A0A5E4PNF6</accession>
<feature type="compositionally biased region" description="Polar residues" evidence="1">
    <location>
        <begin position="66"/>
        <end position="83"/>
    </location>
</feature>
<feature type="region of interest" description="Disordered" evidence="1">
    <location>
        <begin position="1"/>
        <end position="30"/>
    </location>
</feature>
<name>A0A5E4PNF6_9NEOP</name>
<proteinExistence type="predicted"/>
<feature type="compositionally biased region" description="Low complexity" evidence="1">
    <location>
        <begin position="19"/>
        <end position="30"/>
    </location>
</feature>
<evidence type="ECO:0000313" key="2">
    <source>
        <dbReference type="EMBL" id="VVC86497.1"/>
    </source>
</evidence>
<organism evidence="2 3">
    <name type="scientific">Leptidea sinapis</name>
    <dbReference type="NCBI Taxonomy" id="189913"/>
    <lineage>
        <taxon>Eukaryota</taxon>
        <taxon>Metazoa</taxon>
        <taxon>Ecdysozoa</taxon>
        <taxon>Arthropoda</taxon>
        <taxon>Hexapoda</taxon>
        <taxon>Insecta</taxon>
        <taxon>Pterygota</taxon>
        <taxon>Neoptera</taxon>
        <taxon>Endopterygota</taxon>
        <taxon>Lepidoptera</taxon>
        <taxon>Glossata</taxon>
        <taxon>Ditrysia</taxon>
        <taxon>Papilionoidea</taxon>
        <taxon>Pieridae</taxon>
        <taxon>Dismorphiinae</taxon>
        <taxon>Leptidea</taxon>
    </lineage>
</organism>
<gene>
    <name evidence="2" type="ORF">LSINAPIS_LOCUS307</name>
</gene>
<protein>
    <submittedName>
        <fullName evidence="2">Uncharacterized protein</fullName>
    </submittedName>
</protein>